<dbReference type="InterPro" id="IPR003723">
    <property type="entry name" value="Precorrin-6x_reduct"/>
</dbReference>
<comment type="pathway">
    <text evidence="1">Cofactor biosynthesis; adenosylcobalamin biosynthesis.</text>
</comment>
<dbReference type="PANTHER" id="PTHR36925:SF1">
    <property type="entry name" value="COBALT-PRECORRIN-6A REDUCTASE"/>
    <property type="match status" value="1"/>
</dbReference>
<name>A0A2W5SHU6_CERSP</name>
<dbReference type="GO" id="GO:0016994">
    <property type="term" value="F:precorrin-6A reductase activity"/>
    <property type="evidence" value="ECO:0007669"/>
    <property type="project" value="InterPro"/>
</dbReference>
<dbReference type="PROSITE" id="PS51014">
    <property type="entry name" value="COBK_CBIJ"/>
    <property type="match status" value="1"/>
</dbReference>
<evidence type="ECO:0000256" key="3">
    <source>
        <dbReference type="ARBA" id="ARBA00023002"/>
    </source>
</evidence>
<evidence type="ECO:0000313" key="5">
    <source>
        <dbReference type="Proteomes" id="UP000248975"/>
    </source>
</evidence>
<evidence type="ECO:0000313" key="4">
    <source>
        <dbReference type="EMBL" id="PZQ99344.1"/>
    </source>
</evidence>
<dbReference type="EMBL" id="QFQS01000001">
    <property type="protein sequence ID" value="PZQ99344.1"/>
    <property type="molecule type" value="Genomic_DNA"/>
</dbReference>
<dbReference type="GO" id="GO:0009236">
    <property type="term" value="P:cobalamin biosynthetic process"/>
    <property type="evidence" value="ECO:0007669"/>
    <property type="project" value="UniProtKB-UniPathway"/>
</dbReference>
<organism evidence="4 5">
    <name type="scientific">Cereibacter sphaeroides</name>
    <name type="common">Rhodobacter sphaeroides</name>
    <dbReference type="NCBI Taxonomy" id="1063"/>
    <lineage>
        <taxon>Bacteria</taxon>
        <taxon>Pseudomonadati</taxon>
        <taxon>Pseudomonadota</taxon>
        <taxon>Alphaproteobacteria</taxon>
        <taxon>Rhodobacterales</taxon>
        <taxon>Paracoccaceae</taxon>
        <taxon>Cereibacter</taxon>
    </lineage>
</organism>
<evidence type="ECO:0000256" key="1">
    <source>
        <dbReference type="ARBA" id="ARBA00004953"/>
    </source>
</evidence>
<dbReference type="Proteomes" id="UP000248975">
    <property type="component" value="Unassembled WGS sequence"/>
</dbReference>
<keyword evidence="2" id="KW-0169">Cobalamin biosynthesis</keyword>
<reference evidence="4 5" key="1">
    <citation type="submission" date="2017-08" db="EMBL/GenBank/DDBJ databases">
        <title>Infants hospitalized years apart are colonized by the same room-sourced microbial strains.</title>
        <authorList>
            <person name="Brooks B."/>
            <person name="Olm M.R."/>
            <person name="Firek B.A."/>
            <person name="Baker R."/>
            <person name="Thomas B.C."/>
            <person name="Morowitz M.J."/>
            <person name="Banfield J.F."/>
        </authorList>
    </citation>
    <scope>NUCLEOTIDE SEQUENCE [LARGE SCALE GENOMIC DNA]</scope>
    <source>
        <strain evidence="4">S2_003_000_R2_11</strain>
    </source>
</reference>
<dbReference type="AlphaFoldDB" id="A0A2W5SHU6"/>
<evidence type="ECO:0000256" key="2">
    <source>
        <dbReference type="ARBA" id="ARBA00022573"/>
    </source>
</evidence>
<proteinExistence type="predicted"/>
<comment type="caution">
    <text evidence="4">The sequence shown here is derived from an EMBL/GenBank/DDBJ whole genome shotgun (WGS) entry which is preliminary data.</text>
</comment>
<protein>
    <submittedName>
        <fullName evidence="4">Cobalt-precorrin-6A reductase</fullName>
    </submittedName>
</protein>
<dbReference type="PANTHER" id="PTHR36925">
    <property type="entry name" value="COBALT-PRECORRIN-6A REDUCTASE"/>
    <property type="match status" value="1"/>
</dbReference>
<accession>A0A2W5SHU6</accession>
<dbReference type="UniPathway" id="UPA00148"/>
<dbReference type="Pfam" id="PF02571">
    <property type="entry name" value="CbiJ"/>
    <property type="match status" value="1"/>
</dbReference>
<sequence length="250" mass="26717">MPNILILGGTLEASALARVLADRGDEVVLSYAGRVENPRPQPVPVRSGGFGGVAGLVDYIRVSNISYLIDVTHPFAAKMSANAIEAARQTGINHIALTRPAWAAQPGDNWQSVPDIPAAVAALSGPPRRVMLALGRMHLAEFTAQPQHDYLLRLVDPPSGPLPLPKAHVEVSRGPFTVEGDRDLLLRHRIEVIVSKNAGGDGASAKLAAARELGLPIIMIDRPAIPQRREVHSVAEVLDWLDHGATERGV</sequence>
<dbReference type="NCBIfam" id="NF005968">
    <property type="entry name" value="PRK08057.1-2"/>
    <property type="match status" value="1"/>
</dbReference>
<dbReference type="NCBIfam" id="TIGR00715">
    <property type="entry name" value="precor6x_red"/>
    <property type="match status" value="1"/>
</dbReference>
<gene>
    <name evidence="4" type="ORF">DI533_01250</name>
</gene>
<keyword evidence="3" id="KW-0560">Oxidoreductase</keyword>